<dbReference type="AlphaFoldDB" id="A0A2I0JDY5"/>
<name>A0A2I0JDY5_PUNGR</name>
<evidence type="ECO:0000256" key="1">
    <source>
        <dbReference type="SAM" id="Phobius"/>
    </source>
</evidence>
<comment type="caution">
    <text evidence="2">The sequence shown here is derived from an EMBL/GenBank/DDBJ whole genome shotgun (WGS) entry which is preliminary data.</text>
</comment>
<keyword evidence="1" id="KW-1133">Transmembrane helix</keyword>
<evidence type="ECO:0000313" key="3">
    <source>
        <dbReference type="Proteomes" id="UP000233551"/>
    </source>
</evidence>
<dbReference type="Proteomes" id="UP000233551">
    <property type="component" value="Unassembled WGS sequence"/>
</dbReference>
<evidence type="ECO:0000313" key="2">
    <source>
        <dbReference type="EMBL" id="PKI54223.1"/>
    </source>
</evidence>
<sequence length="113" mass="12947">MQSCSESIALGIRFLTSTGDGRSEAGEEAERKEEEGIAGEEWGLRADIEREGRVVNKYKLKILIKNIKRIKEKSRRKRCYWLREIHVGSILLVAIHLPFGNSLPSLFSLTEFR</sequence>
<gene>
    <name evidence="2" type="ORF">CRG98_025377</name>
</gene>
<accession>A0A2I0JDY5</accession>
<keyword evidence="1" id="KW-0472">Membrane</keyword>
<keyword evidence="3" id="KW-1185">Reference proteome</keyword>
<organism evidence="2 3">
    <name type="scientific">Punica granatum</name>
    <name type="common">Pomegranate</name>
    <dbReference type="NCBI Taxonomy" id="22663"/>
    <lineage>
        <taxon>Eukaryota</taxon>
        <taxon>Viridiplantae</taxon>
        <taxon>Streptophyta</taxon>
        <taxon>Embryophyta</taxon>
        <taxon>Tracheophyta</taxon>
        <taxon>Spermatophyta</taxon>
        <taxon>Magnoliopsida</taxon>
        <taxon>eudicotyledons</taxon>
        <taxon>Gunneridae</taxon>
        <taxon>Pentapetalae</taxon>
        <taxon>rosids</taxon>
        <taxon>malvids</taxon>
        <taxon>Myrtales</taxon>
        <taxon>Lythraceae</taxon>
        <taxon>Punica</taxon>
    </lineage>
</organism>
<proteinExistence type="predicted"/>
<keyword evidence="1" id="KW-0812">Transmembrane</keyword>
<dbReference type="EMBL" id="PGOL01001802">
    <property type="protein sequence ID" value="PKI54223.1"/>
    <property type="molecule type" value="Genomic_DNA"/>
</dbReference>
<reference evidence="2 3" key="1">
    <citation type="submission" date="2017-11" db="EMBL/GenBank/DDBJ databases">
        <title>De-novo sequencing of pomegranate (Punica granatum L.) genome.</title>
        <authorList>
            <person name="Akparov Z."/>
            <person name="Amiraslanov A."/>
            <person name="Hajiyeva S."/>
            <person name="Abbasov M."/>
            <person name="Kaur K."/>
            <person name="Hamwieh A."/>
            <person name="Solovyev V."/>
            <person name="Salamov A."/>
            <person name="Braich B."/>
            <person name="Kosarev P."/>
            <person name="Mahmoud A."/>
            <person name="Hajiyev E."/>
            <person name="Babayeva S."/>
            <person name="Izzatullayeva V."/>
            <person name="Mammadov A."/>
            <person name="Mammadov A."/>
            <person name="Sharifova S."/>
            <person name="Ojaghi J."/>
            <person name="Eynullazada K."/>
            <person name="Bayramov B."/>
            <person name="Abdulazimova A."/>
            <person name="Shahmuradov I."/>
        </authorList>
    </citation>
    <scope>NUCLEOTIDE SEQUENCE [LARGE SCALE GENOMIC DNA]</scope>
    <source>
        <strain evidence="3">cv. AG2017</strain>
        <tissue evidence="2">Leaf</tissue>
    </source>
</reference>
<protein>
    <submittedName>
        <fullName evidence="2">Uncharacterized protein</fullName>
    </submittedName>
</protein>
<feature type="transmembrane region" description="Helical" evidence="1">
    <location>
        <begin position="80"/>
        <end position="99"/>
    </location>
</feature>